<evidence type="ECO:0000259" key="9">
    <source>
        <dbReference type="PROSITE" id="PS51743"/>
    </source>
</evidence>
<keyword evidence="2" id="KW-0547">Nucleotide-binding</keyword>
<feature type="region of interest" description="Disordered" evidence="6">
    <location>
        <begin position="706"/>
        <end position="746"/>
    </location>
</feature>
<feature type="compositionally biased region" description="Basic residues" evidence="6">
    <location>
        <begin position="153"/>
        <end position="162"/>
    </location>
</feature>
<dbReference type="GO" id="GO:0016556">
    <property type="term" value="P:mRNA modification"/>
    <property type="evidence" value="ECO:0007669"/>
    <property type="project" value="InterPro"/>
</dbReference>
<reference evidence="10 11" key="3">
    <citation type="journal article" date="1995" name="Virology">
        <title>Complete sequence of the citrus tristeza virus RNA genome.</title>
        <authorList>
            <person name="Karasev A.V."/>
            <person name="Boyko V.P."/>
            <person name="Gowda S."/>
            <person name="Nikolaeva O.V."/>
            <person name="Hilf M.E."/>
            <person name="Koonin E.V."/>
            <person name="Niblett C.L."/>
            <person name="Cline K."/>
            <person name="Gumpf D.J."/>
            <person name="Lee R.F."/>
            <person name="Garnsey S.M."/>
            <person name="Lewandowski D.J."/>
            <person name="Dawson W.O."/>
        </authorList>
    </citation>
    <scope>NUCLEOTIDE SEQUENCE [LARGE SCALE GENOMIC DNA]</scope>
    <source>
        <strain>T36</strain>
        <strain evidence="11">quick decline</strain>
    </source>
</reference>
<organismHost>
    <name type="scientific">Citrus aurantiifolia</name>
    <name type="common">Key lime</name>
    <name type="synonym">Limonia aurantifolia</name>
    <dbReference type="NCBI Taxonomy" id="159033"/>
</organismHost>
<feature type="transmembrane region" description="Helical" evidence="7">
    <location>
        <begin position="90"/>
        <end position="109"/>
    </location>
</feature>
<proteinExistence type="predicted"/>
<dbReference type="KEGG" id="vg:1493986"/>
<feature type="transmembrane region" description="Helical" evidence="7">
    <location>
        <begin position="62"/>
        <end position="83"/>
    </location>
</feature>
<keyword evidence="7" id="KW-0812">Transmembrane</keyword>
<keyword evidence="7" id="KW-0472">Membrane</keyword>
<evidence type="ECO:0000313" key="11">
    <source>
        <dbReference type="Proteomes" id="UP000204414"/>
    </source>
</evidence>
<dbReference type="InterPro" id="IPR022239">
    <property type="entry name" value="DUF3762"/>
</dbReference>
<dbReference type="InterPro" id="IPR040910">
    <property type="entry name" value="Zemlya"/>
</dbReference>
<dbReference type="GO" id="GO:0006396">
    <property type="term" value="P:RNA processing"/>
    <property type="evidence" value="ECO:0007669"/>
    <property type="project" value="InterPro"/>
</dbReference>
<accession>Q66237</accession>
<dbReference type="SUPFAM" id="SSF52540">
    <property type="entry name" value="P-loop containing nucleoside triphosphate hydrolases"/>
    <property type="match status" value="2"/>
</dbReference>
<organismHost>
    <name type="scientific">Citrus reticulata</name>
    <name type="common">Tangerine</name>
    <dbReference type="NCBI Taxonomy" id="85571"/>
</organismHost>
<evidence type="ECO:0000256" key="4">
    <source>
        <dbReference type="ARBA" id="ARBA00022801"/>
    </source>
</evidence>
<feature type="region of interest" description="Disordered" evidence="6">
    <location>
        <begin position="506"/>
        <end position="557"/>
    </location>
</feature>
<evidence type="ECO:0000259" key="8">
    <source>
        <dbReference type="PROSITE" id="PS51657"/>
    </source>
</evidence>
<dbReference type="GO" id="GO:0003723">
    <property type="term" value="F:RNA binding"/>
    <property type="evidence" value="ECO:0007669"/>
    <property type="project" value="InterPro"/>
</dbReference>
<dbReference type="RefSeq" id="NP_042860.2">
    <property type="nucleotide sequence ID" value="NC_001661.1"/>
</dbReference>
<dbReference type="PROSITE" id="PS51657">
    <property type="entry name" value="PSRV_HELICASE"/>
    <property type="match status" value="1"/>
</dbReference>
<feature type="domain" description="Alphavirus-like MT" evidence="9">
    <location>
        <begin position="1058"/>
        <end position="1247"/>
    </location>
</feature>
<keyword evidence="3" id="KW-0688">Ribosomal frameshifting</keyword>
<dbReference type="InterPro" id="IPR008749">
    <property type="entry name" value="Peptidase_C42"/>
</dbReference>
<dbReference type="Gene3D" id="3.40.50.300">
    <property type="entry name" value="P-loop containing nucleotide triphosphate hydrolases"/>
    <property type="match status" value="2"/>
</dbReference>
<dbReference type="Pfam" id="PF12267">
    <property type="entry name" value="DUF3614"/>
    <property type="match status" value="1"/>
</dbReference>
<sequence length="3124" mass="349354">MSKLRGSFWSSAIAVNSDYTISRIWRKLNTIVVLHYFGFVRITKVIRDKSADMPIVPLRKSVFPFSVRAAVTSFVLLGVLLTLRIQGASVAFPLSTHLALFVPALFAGFSRFSLCKPPLTSAAKRSLRQAKRESVSLSSRASSRFSREVPRGTRSRLHRRVVRRADTAPVESPQDKPTRRNSRLGKTSHLPYVGEAALDDILRWIEEVNPHPSMVAIPVPITFGTMPATAWCSHSEAAVLRAALTITRLKLISPLRRNTYGTSIMTYLLPLTVPVRFLPASASIFPSKSKLGVEVPSGRDLHTAFVRSSHASAFFSDAVRASFVPSSAEQFFHFRRQRTHVLAITDPVLCGTVSVLMSDGVNTARLDVVAPAYYAYAESLGARVRFLWESSDVDDAKVRDGQCYVRHVFDVALYFGRRADLSVRRALGMYPTVGALKAYLVREYGRDSLKVPMRGTYTFGSVFHCLSLNLQVDLRSIPNHHLVGGTSAHVLIGQVRVSVPGSIVKPSRSAVRRRNRRMRRDGFLGSSGSSSSAGESTRCSDCSSPRGLPSPSVLKPSLGRIPSIDRRFRFPAGTQLRVSVPRRVDDHVYVSTGSNFDELCHAVLTRMSKGTTLEILLHSIRERKGLLGFAACFRWGSSHVFVKRGNFTARFPISAVRYENQYAAVMMDVGTSWVPKGYVPDVDVVKRRRSRNRRFPLSHRAVDQSVPALQSSPVEVASVSSDKPSSSQKASSPSTSSSSSFNSTRSSDWVNVGFSHRTTNKVREPRYAGHRRIGNFTFPRGTVYNTPVDERAYKRVLRLRDTTACSFLRILLARLSGYRPLSDEFFNKCVTSRFVACIEPVESGLVKVHFRSDVFRASFPFDGQPIHPATALTLEVVVSWDWMVTAFQNPLKDGYCYIRHFAEVSLSMGRIFFRRDVDLGPFPYVFEVQHRLERLYGKAALRYGVRGQYSAPRCFHCCYNDSPRPMASFNGYHKMGGEDNSLIITDTDRLRAVGSAYEKVKRNIPDSLLVRSVEKDLIEFNQTLVDMHRSRPGVVVPFQMSENQQVMLTRAYPEFNINFIHSVHSDHPVAAGSRALENHLVRKHAGTDYSDVGGCPLFHLRAGHSGVHVCRPVYDVKDAHRRVVRHHQLSKVSLDQSDGVKQVGWTVNTNSVCGNILGECYHASEAMVMVQVYDVPLRELCRAMINKKTSVCYMTMVTPGELLDARESFFIKDLDCSVELDPIADRVVYCFNNSAYTHTYSTICECMRTPCLVVDGFLFTIEMVSLRCSVNYYCITKSSVCPRISETKRLRYRRCDSDLIRIKIPRYSSKTRSCLPGCYYLYLDAKFVSRVYEYVVNNCVVVNAKTFEWTWNYIKSCKSRVVISGKIIHRDEPIALEYLDGFSAVMLSAGVKGRQNADVSRRLAAFSGETSIFELVGFAISEKCRDLFLGIQDAVERCVKSYLRNSFNMSFVDLSDPLLTISEYSELDVPIDLPGFGGIVDGNETRLMEDGVKSALLRKAVQAEAQLSLKRGNTSEIVPCDDDDDSNGDDSRVSLDTDWWFVLRGGSSGGLRAGAAPSLFRCLLRKLGGGLCLAKKVLELLVKRVVESFSRLKRKTARLTSFANLLLARLSCGFFDDTVFSAVWEIAINLTRIVDGVVKTKLGCFRNLFRLIPKLYAGCKDVVKDVSNAYRSVVSFSAEVLGKSYSKLCQFCLEIFDIGLIEVSARNLGLETCVSIALAIFDVLITFPLGSVSFPVVCARVFGRLAMEVGSNFLFKKVFGKPETLGEDTFRRTVSMVLRPKAFDKLSVDAKGLVRCSGVIPGVLRIILSSLFSEDDAWVGYSKHEVSSLPIVTFCVKRLSYSLERCKEACVAFIVDSAKKILKSLTSEFNESIQNSDLTSGAKSLYGHVSSILYTSSGVINKAGSAVATVKAVGSDISGRVKRMRPRFSLSRHFDEQTSEYYSASDCSELDESLFSETPGLRGNARCRDLFRIVSRRAVACCEYVTILLKRLASRAGEYSYSYVMDTLVRLYVATDDVVRRCRSFTFDCTDKASNFVTGFLSWRSLRSGAYSATPGLGGGSRGLTSFSHTGGFTRVIGALGNTLSVVFDEEFFRTLLHRLRADVVVLLVEFLKNLPVCLFSIYTFIECRGRIFPLREFLWGFCRFVWDVIEGLSINTYQYLSAVAEKVYRGAFNRRFNEEDERTLRVITEAEGRIEFLRVVLAEMERFRAASNEVSSSRSSDSPSFPPTYGEIEELNDDSSDSALVIGVDNGTGRTIVDGETDSASGSDSDVSIPLDRDFEQIGRLGGNGNVDVVRLGLKFVLKLLRNLFDARSFKVLYGLLLQTLFYGGSVNKFVCRLVFSLGTCLPFELLRFACSARRLLKSLASFVYQTNLFSEVMVEHLFSVSRLLYDSRYFATVFSELERLNFYLDYFLSLPKRYLFPNSRARSCARVPVPVIRTEGVAPVRERSLNDILDSLDSLKVSDLKGKSTFVDDGESDSGSEHSGSSISFGSVNEEVLNAVNGDSVCEKAPLMKHVTALSRLERHPSGRKDIPVSRKTFVRGESSGVKSKVSMCDYLVTLNSSFGTVPDMYPVARDITYKKLTNAMREFYYSQKITLYELHGKLSSYWDELKVAGFDRKLTRMDLDDDVYVVDFNRKLLVGRNGSHPFRNTLKSYCFMFCNDGLVPCPRSQKYDYALISNQTSFVAANSFLRAVDGKDLTFTNEEHSLIVYEAPPGGGKTHSLVNSYADYCVKVSCLVVTANKNSQTEISQRISNELMGRKLAAKYVTDAASRVFTVDSYLMNHLRLTTQLLFIDECFMVHAGAIGAVVEFTSCKAVVFFGDSKQIHYIHRNDLGVSFVADIDAFIQPEHRIYGEVSYRCPWDICEWLSEFYPRHVATANVGSIGKSSVSIEEINGCDDVPYDKAAKYIVYTQAEKNDLQKHLGRLTVGRNKVVPIVNTVHEVQGETYKRVRLVRFKYQEDTPFSSKNHIVVALTRHVDSLVYSVLTSRRYDDTATNIDRAKEIFDKFRSSNHSYGSSSLEWYLEKYPTEYKGSKASSAPISCINEFLNEVVVGSSVVQLGDVSEELSSRPFESGCDNVTVRDTAPPDSGNLHEPARVRRSKVTSNSSKKSVTARKPSVVRKS</sequence>
<dbReference type="InterPro" id="IPR027351">
    <property type="entry name" value="(+)RNA_virus_helicase_core_dom"/>
</dbReference>
<dbReference type="GO" id="GO:0008174">
    <property type="term" value="F:mRNA methyltransferase activity"/>
    <property type="evidence" value="ECO:0007669"/>
    <property type="project" value="UniProtKB-UniRule"/>
</dbReference>
<dbReference type="Pfam" id="PF17646">
    <property type="entry name" value="Zemlya"/>
    <property type="match status" value="1"/>
</dbReference>
<dbReference type="InterPro" id="IPR022108">
    <property type="entry name" value="DUF3648"/>
</dbReference>
<keyword evidence="4" id="KW-0378">Hydrolase</keyword>
<protein>
    <submittedName>
        <fullName evidence="10">349-kDa viral polyprotein</fullName>
    </submittedName>
</protein>
<feature type="compositionally biased region" description="Low complexity" evidence="6">
    <location>
        <begin position="716"/>
        <end position="746"/>
    </location>
</feature>
<dbReference type="EMBL" id="U16304">
    <property type="protein sequence ID" value="AAC59623.1"/>
    <property type="molecule type" value="Genomic_RNA"/>
</dbReference>
<dbReference type="InterPro" id="IPR022054">
    <property type="entry name" value="DUF3614"/>
</dbReference>
<dbReference type="Pfam" id="PF12364">
    <property type="entry name" value="DUF3648"/>
    <property type="match status" value="1"/>
</dbReference>
<reference evidence="10 11" key="4">
    <citation type="journal article" date="1997" name="J. Virol.">
        <title>Transcriptional strategy of closteroviruses: mapping the 5' termini of the citrus tristeza virus subgenomic RNAs.</title>
        <authorList>
            <person name="Karasev A.V."/>
            <person name="Hilf M.E."/>
            <person name="Garnsey S.M."/>
            <person name="Dawson W.O."/>
        </authorList>
    </citation>
    <scope>NUCLEOTIDE SEQUENCE [LARGE SCALE GENOMIC DNA]</scope>
    <source>
        <strain>T36</strain>
        <strain evidence="11">quick decline</strain>
    </source>
</reference>
<dbReference type="GO" id="GO:0005524">
    <property type="term" value="F:ATP binding"/>
    <property type="evidence" value="ECO:0007669"/>
    <property type="project" value="UniProtKB-KW"/>
</dbReference>
<dbReference type="InterPro" id="IPR002588">
    <property type="entry name" value="Alphavirus-like_MT_dom"/>
</dbReference>
<evidence type="ECO:0000256" key="2">
    <source>
        <dbReference type="ARBA" id="ARBA00022741"/>
    </source>
</evidence>
<feature type="region of interest" description="Disordered" evidence="6">
    <location>
        <begin position="2214"/>
        <end position="2236"/>
    </location>
</feature>
<dbReference type="GO" id="GO:0016787">
    <property type="term" value="F:hydrolase activity"/>
    <property type="evidence" value="ECO:0007669"/>
    <property type="project" value="UniProtKB-KW"/>
</dbReference>
<feature type="compositionally biased region" description="Low complexity" evidence="6">
    <location>
        <begin position="135"/>
        <end position="144"/>
    </location>
</feature>
<organismHost>
    <name type="scientific">Pamburus missionis</name>
    <dbReference type="NCBI Taxonomy" id="159062"/>
</organismHost>
<feature type="compositionally biased region" description="Low complexity" evidence="6">
    <location>
        <begin position="526"/>
        <end position="536"/>
    </location>
</feature>
<feature type="compositionally biased region" description="Low complexity" evidence="6">
    <location>
        <begin position="2214"/>
        <end position="2224"/>
    </location>
</feature>
<dbReference type="Pfam" id="PF01660">
    <property type="entry name" value="Vmethyltransf"/>
    <property type="match status" value="1"/>
</dbReference>
<reference evidence="10 11" key="2">
    <citation type="journal article" date="1994" name="Virology">
        <title>Nucleotide sequence and organization of eight 3' open reading frames of the citrus tristeza closterovirus genome.</title>
        <authorList>
            <person name="Pappu H.R."/>
            <person name="Karasev A.V."/>
            <person name="Anderson E.J."/>
            <person name="Pappu S.S."/>
            <person name="Hilf M.E."/>
            <person name="Febres V."/>
            <person name="Eckloff R.M.G."/>
            <person name="McCaffery M."/>
            <person name="Boyko V."/>
            <person name="Gowda S."/>
            <person name="Dolja V.V."/>
            <person name="Koonin E.V."/>
        </authorList>
    </citation>
    <scope>NUCLEOTIDE SEQUENCE [LARGE SCALE GENOMIC DNA]</scope>
    <source>
        <strain>T36</strain>
        <strain evidence="11">quick decline</strain>
    </source>
</reference>
<dbReference type="Pfam" id="PF12591">
    <property type="entry name" value="DUF3762"/>
    <property type="match status" value="1"/>
</dbReference>
<evidence type="ECO:0000256" key="1">
    <source>
        <dbReference type="ARBA" id="ARBA00022679"/>
    </source>
</evidence>
<organismHost>
    <name type="scientific">Afraegle paniculata</name>
    <dbReference type="NCBI Taxonomy" id="231460"/>
</organismHost>
<feature type="domain" description="(+)RNA virus helicase C-terminal" evidence="8">
    <location>
        <begin position="2680"/>
        <end position="3016"/>
    </location>
</feature>
<keyword evidence="11" id="KW-1185">Reference proteome</keyword>
<evidence type="ECO:0000256" key="6">
    <source>
        <dbReference type="SAM" id="MobiDB-lite"/>
    </source>
</evidence>
<evidence type="ECO:0000313" key="10">
    <source>
        <dbReference type="EMBL" id="AAC59623.1"/>
    </source>
</evidence>
<dbReference type="Proteomes" id="UP000204414">
    <property type="component" value="Segment"/>
</dbReference>
<organismHost>
    <name type="scientific">Passiflora</name>
    <name type="common">passionflowers</name>
    <dbReference type="NCBI Taxonomy" id="3684"/>
</organismHost>
<keyword evidence="1" id="KW-0808">Transferase</keyword>
<keyword evidence="5" id="KW-0067">ATP-binding</keyword>
<reference evidence="10 11" key="1">
    <citation type="journal article" date="1994" name="J. Gen. Virol.">
        <title>Screening of the closterovirus genome by degenerate primer-mediated polymerase chain reaction.</title>
        <authorList>
            <person name="Karasev A.V."/>
            <person name="Nikolaeva O.V."/>
            <person name="Koonin E.V."/>
            <person name="Gumpf D.J."/>
            <person name="Garnsey S.M."/>
        </authorList>
    </citation>
    <scope>NUCLEOTIDE SEQUENCE [LARGE SCALE GENOMIC DNA]</scope>
    <source>
        <strain>T36</strain>
        <strain evidence="11">quick decline</strain>
    </source>
</reference>
<dbReference type="InterPro" id="IPR027417">
    <property type="entry name" value="P-loop_NTPase"/>
</dbReference>
<feature type="region of interest" description="Disordered" evidence="6">
    <location>
        <begin position="133"/>
        <end position="186"/>
    </location>
</feature>
<keyword evidence="7" id="KW-1133">Transmembrane helix</keyword>
<dbReference type="PROSITE" id="PS51743">
    <property type="entry name" value="ALPHAVIRUS_MT"/>
    <property type="match status" value="1"/>
</dbReference>
<evidence type="ECO:0000256" key="3">
    <source>
        <dbReference type="ARBA" id="ARBA00022758"/>
    </source>
</evidence>
<dbReference type="GO" id="GO:0075523">
    <property type="term" value="P:viral translational frameshifting"/>
    <property type="evidence" value="ECO:0007669"/>
    <property type="project" value="UniProtKB-KW"/>
</dbReference>
<feature type="region of interest" description="Disordered" evidence="6">
    <location>
        <begin position="3075"/>
        <end position="3124"/>
    </location>
</feature>
<dbReference type="Pfam" id="PF05533">
    <property type="entry name" value="Peptidase_C42"/>
    <property type="match status" value="2"/>
</dbReference>
<evidence type="ECO:0000256" key="7">
    <source>
        <dbReference type="SAM" id="Phobius"/>
    </source>
</evidence>
<feature type="compositionally biased region" description="Basic residues" evidence="6">
    <location>
        <begin position="510"/>
        <end position="519"/>
    </location>
</feature>
<dbReference type="GeneID" id="1493986"/>
<dbReference type="MEROPS" id="C42.002"/>
<evidence type="ECO:0000256" key="5">
    <source>
        <dbReference type="ARBA" id="ARBA00022840"/>
    </source>
</evidence>
<organismHost>
    <name type="scientific">Citrus paradisi</name>
    <name type="common">Grapefruit</name>
    <dbReference type="NCBI Taxonomy" id="37656"/>
</organismHost>
<name>Q66237_CTV36</name>
<dbReference type="Pfam" id="PF01443">
    <property type="entry name" value="Viral_helicase1"/>
    <property type="match status" value="1"/>
</dbReference>
<organism evidence="10 11">
    <name type="scientific">Citrus tristeza virus (isolate T36)</name>
    <name type="common">CTV</name>
    <dbReference type="NCBI Taxonomy" id="31712"/>
    <lineage>
        <taxon>Viruses</taxon>
        <taxon>Riboviria</taxon>
        <taxon>Orthornavirae</taxon>
        <taxon>Kitrinoviricota</taxon>
        <taxon>Alsuviricetes</taxon>
        <taxon>Martellivirales</taxon>
        <taxon>Closteroviridae</taxon>
        <taxon>Closterovirus</taxon>
        <taxon>Closterovirus tristezae</taxon>
        <taxon>Citrus tristeza virus</taxon>
    </lineage>
</organism>